<dbReference type="SUPFAM" id="SSF56300">
    <property type="entry name" value="Metallo-dependent phosphatases"/>
    <property type="match status" value="1"/>
</dbReference>
<dbReference type="InterPro" id="IPR004843">
    <property type="entry name" value="Calcineurin-like_PHP"/>
</dbReference>
<dbReference type="GO" id="GO:0008758">
    <property type="term" value="F:UDP-2,3-diacylglucosamine hydrolase activity"/>
    <property type="evidence" value="ECO:0007669"/>
    <property type="project" value="TreeGrafter"/>
</dbReference>
<dbReference type="GO" id="GO:0046872">
    <property type="term" value="F:metal ion binding"/>
    <property type="evidence" value="ECO:0007669"/>
    <property type="project" value="UniProtKB-KW"/>
</dbReference>
<dbReference type="CDD" id="cd07385">
    <property type="entry name" value="MPP_YkuE_C"/>
    <property type="match status" value="1"/>
</dbReference>
<accession>A0A3P5WYN3</accession>
<organism evidence="4 5">
    <name type="scientific">Filibacter tadaridae</name>
    <dbReference type="NCBI Taxonomy" id="2483811"/>
    <lineage>
        <taxon>Bacteria</taxon>
        <taxon>Bacillati</taxon>
        <taxon>Bacillota</taxon>
        <taxon>Bacilli</taxon>
        <taxon>Bacillales</taxon>
        <taxon>Caryophanaceae</taxon>
        <taxon>Filibacter</taxon>
    </lineage>
</organism>
<dbReference type="Pfam" id="PF00149">
    <property type="entry name" value="Metallophos"/>
    <property type="match status" value="1"/>
</dbReference>
<proteinExistence type="predicted"/>
<evidence type="ECO:0000256" key="2">
    <source>
        <dbReference type="ARBA" id="ARBA00022801"/>
    </source>
</evidence>
<feature type="domain" description="Calcineurin-like phosphoesterase" evidence="3">
    <location>
        <begin position="45"/>
        <end position="213"/>
    </location>
</feature>
<dbReference type="AlphaFoldDB" id="A0A3P5WYN3"/>
<evidence type="ECO:0000313" key="4">
    <source>
        <dbReference type="EMBL" id="VDC26662.1"/>
    </source>
</evidence>
<dbReference type="EC" id="3.1.-.-" evidence="4"/>
<keyword evidence="1" id="KW-0479">Metal-binding</keyword>
<dbReference type="InterPro" id="IPR029052">
    <property type="entry name" value="Metallo-depent_PP-like"/>
</dbReference>
<dbReference type="GO" id="GO:0016020">
    <property type="term" value="C:membrane"/>
    <property type="evidence" value="ECO:0007669"/>
    <property type="project" value="GOC"/>
</dbReference>
<dbReference type="InterPro" id="IPR051158">
    <property type="entry name" value="Metallophosphoesterase_sf"/>
</dbReference>
<sequence>MRKWLLILLVVCFIGFFIYKGNTTIGVTHYEIMSEKVPESFNNYRIVQLSDLHDAKFGERHAGVVGKVKDVEPDVIFVTGDFIDSNRYDLKQSLILIEELQSVAPIYYVTGNHEIAVKDVDTIKTALKELGVHVLTDEAKIIRTASGDELAIGGIEDPLASELEDDEAVKASISQAFQEVPPHMFKLLLSHRPELFAVYSQNEIDVTFSGHAHGGQFRIPGLGGLLSPGQGWFPKYTAGIHELNNSRMVISRGIGNSIMPIRLFNQPEIVVVTLLSEE</sequence>
<keyword evidence="5" id="KW-1185">Reference proteome</keyword>
<dbReference type="OrthoDB" id="9780884at2"/>
<dbReference type="Proteomes" id="UP000270468">
    <property type="component" value="Unassembled WGS sequence"/>
</dbReference>
<reference evidence="4 5" key="1">
    <citation type="submission" date="2018-11" db="EMBL/GenBank/DDBJ databases">
        <authorList>
            <person name="Criscuolo A."/>
        </authorList>
    </citation>
    <scope>NUCLEOTIDE SEQUENCE [LARGE SCALE GENOMIC DNA]</scope>
    <source>
        <strain evidence="4">ATB-66</strain>
    </source>
</reference>
<dbReference type="EMBL" id="UXAV01000037">
    <property type="protein sequence ID" value="VDC26662.1"/>
    <property type="molecule type" value="Genomic_DNA"/>
</dbReference>
<dbReference type="PANTHER" id="PTHR31302">
    <property type="entry name" value="TRANSMEMBRANE PROTEIN WITH METALLOPHOSPHOESTERASE DOMAIN-RELATED"/>
    <property type="match status" value="1"/>
</dbReference>
<evidence type="ECO:0000259" key="3">
    <source>
        <dbReference type="Pfam" id="PF00149"/>
    </source>
</evidence>
<evidence type="ECO:0000256" key="1">
    <source>
        <dbReference type="ARBA" id="ARBA00022723"/>
    </source>
</evidence>
<keyword evidence="2 4" id="KW-0378">Hydrolase</keyword>
<evidence type="ECO:0000313" key="5">
    <source>
        <dbReference type="Proteomes" id="UP000270468"/>
    </source>
</evidence>
<dbReference type="PANTHER" id="PTHR31302:SF31">
    <property type="entry name" value="PHOSPHODIESTERASE YAEI"/>
    <property type="match status" value="1"/>
</dbReference>
<dbReference type="Gene3D" id="3.60.21.10">
    <property type="match status" value="1"/>
</dbReference>
<protein>
    <submittedName>
        <fullName evidence="4">Putative metallophosphoesterase</fullName>
        <ecNumber evidence="4">3.1.-.-</ecNumber>
    </submittedName>
</protein>
<gene>
    <name evidence="4" type="ORF">FILTAD_01462</name>
</gene>
<dbReference type="GO" id="GO:0009245">
    <property type="term" value="P:lipid A biosynthetic process"/>
    <property type="evidence" value="ECO:0007669"/>
    <property type="project" value="TreeGrafter"/>
</dbReference>
<dbReference type="RefSeq" id="WP_124069842.1">
    <property type="nucleotide sequence ID" value="NZ_CBCRXF010000004.1"/>
</dbReference>
<name>A0A3P5WYN3_9BACL</name>